<keyword evidence="20" id="KW-1185">Reference proteome</keyword>
<dbReference type="NCBIfam" id="TIGR02968">
    <property type="entry name" value="succ_dehyd_anc"/>
    <property type="match status" value="1"/>
</dbReference>
<comment type="caution">
    <text evidence="19">The sequence shown here is derived from an EMBL/GenBank/DDBJ whole genome shotgun (WGS) entry which is preliminary data.</text>
</comment>
<dbReference type="Gene3D" id="1.20.1300.10">
    <property type="entry name" value="Fumarate reductase/succinate dehydrogenase, transmembrane subunit"/>
    <property type="match status" value="1"/>
</dbReference>
<keyword evidence="15" id="KW-0408">Iron</keyword>
<dbReference type="SUPFAM" id="SSF81343">
    <property type="entry name" value="Fumarate reductase respiratory complex transmembrane subunits"/>
    <property type="match status" value="1"/>
</dbReference>
<evidence type="ECO:0000256" key="14">
    <source>
        <dbReference type="ARBA" id="ARBA00022989"/>
    </source>
</evidence>
<reference evidence="19" key="1">
    <citation type="submission" date="2019-02" db="EMBL/GenBank/DDBJ databases">
        <authorList>
            <person name="Li S.-H."/>
        </authorList>
    </citation>
    <scope>NUCLEOTIDE SEQUENCE</scope>
    <source>
        <strain evidence="19">IMCC14734</strain>
    </source>
</reference>
<evidence type="ECO:0000256" key="8">
    <source>
        <dbReference type="ARBA" id="ARBA00022519"/>
    </source>
</evidence>
<comment type="pathway">
    <text evidence="4 17">Carbohydrate metabolism; tricarboxylic acid cycle.</text>
</comment>
<keyword evidence="16 17" id="KW-0472">Membrane</keyword>
<evidence type="ECO:0000256" key="6">
    <source>
        <dbReference type="ARBA" id="ARBA00022448"/>
    </source>
</evidence>
<gene>
    <name evidence="19" type="primary">sdhD</name>
    <name evidence="19" type="ORF">EYC98_11480</name>
</gene>
<name>A0ABT3TIA2_9GAMM</name>
<evidence type="ECO:0000256" key="7">
    <source>
        <dbReference type="ARBA" id="ARBA00022475"/>
    </source>
</evidence>
<organism evidence="19 20">
    <name type="scientific">Candidatus Litorirhabdus singularis</name>
    <dbReference type="NCBI Taxonomy" id="2518993"/>
    <lineage>
        <taxon>Bacteria</taxon>
        <taxon>Pseudomonadati</taxon>
        <taxon>Pseudomonadota</taxon>
        <taxon>Gammaproteobacteria</taxon>
        <taxon>Cellvibrionales</taxon>
        <taxon>Halieaceae</taxon>
        <taxon>Candidatus Litorirhabdus</taxon>
    </lineage>
</organism>
<dbReference type="RefSeq" id="WP_279245482.1">
    <property type="nucleotide sequence ID" value="NZ_SHNN01000002.1"/>
</dbReference>
<evidence type="ECO:0000256" key="11">
    <source>
        <dbReference type="ARBA" id="ARBA00022692"/>
    </source>
</evidence>
<evidence type="ECO:0000256" key="16">
    <source>
        <dbReference type="ARBA" id="ARBA00023136"/>
    </source>
</evidence>
<keyword evidence="8 17" id="KW-0997">Cell inner membrane</keyword>
<dbReference type="Proteomes" id="UP001143362">
    <property type="component" value="Unassembled WGS sequence"/>
</dbReference>
<accession>A0ABT3TIA2</accession>
<evidence type="ECO:0000256" key="3">
    <source>
        <dbReference type="ARBA" id="ARBA00004429"/>
    </source>
</evidence>
<dbReference type="PANTHER" id="PTHR38689">
    <property type="entry name" value="SUCCINATE DEHYDROGENASE HYDROPHOBIC MEMBRANE ANCHOR SUBUNIT"/>
    <property type="match status" value="1"/>
</dbReference>
<keyword evidence="7 17" id="KW-1003">Cell membrane</keyword>
<dbReference type="InterPro" id="IPR034804">
    <property type="entry name" value="SQR/QFR_C/D"/>
</dbReference>
<evidence type="ECO:0000256" key="4">
    <source>
        <dbReference type="ARBA" id="ARBA00005163"/>
    </source>
</evidence>
<comment type="subcellular location">
    <subcellularLocation>
        <location evidence="3 17">Cell inner membrane</location>
        <topology evidence="3 17">Multi-pass membrane protein</topology>
    </subcellularLocation>
</comment>
<feature type="transmembrane region" description="Helical" evidence="18">
    <location>
        <begin position="95"/>
        <end position="120"/>
    </location>
</feature>
<evidence type="ECO:0000256" key="12">
    <source>
        <dbReference type="ARBA" id="ARBA00022723"/>
    </source>
</evidence>
<keyword evidence="10" id="KW-0349">Heme</keyword>
<dbReference type="CDD" id="cd03494">
    <property type="entry name" value="SQR_TypeC_SdhD"/>
    <property type="match status" value="1"/>
</dbReference>
<evidence type="ECO:0000256" key="9">
    <source>
        <dbReference type="ARBA" id="ARBA00022532"/>
    </source>
</evidence>
<comment type="function">
    <text evidence="2 17">Membrane-anchoring subunit of succinate dehydrogenase (SDH).</text>
</comment>
<keyword evidence="13 17" id="KW-0249">Electron transport</keyword>
<keyword evidence="14 18" id="KW-1133">Transmembrane helix</keyword>
<keyword evidence="6 17" id="KW-0813">Transport</keyword>
<dbReference type="PIRSF" id="PIRSF000169">
    <property type="entry name" value="SDH_D"/>
    <property type="match status" value="1"/>
</dbReference>
<dbReference type="PANTHER" id="PTHR38689:SF1">
    <property type="entry name" value="SUCCINATE DEHYDROGENASE HYDROPHOBIC MEMBRANE ANCHOR SUBUNIT"/>
    <property type="match status" value="1"/>
</dbReference>
<sequence>MVTAVTNFGRSGLYDWLVQRVSGVVLLAYFIFIGAVVVANPDMSYQEWRTTFEPTWVRVFSVAALLSLAAHAWIGLWCTLTDYVTPRMMGAKANLLRGVLTCVCAVALFTYVVWGISIIWGS</sequence>
<evidence type="ECO:0000256" key="2">
    <source>
        <dbReference type="ARBA" id="ARBA00004050"/>
    </source>
</evidence>
<feature type="transmembrane region" description="Helical" evidence="18">
    <location>
        <begin position="21"/>
        <end position="39"/>
    </location>
</feature>
<evidence type="ECO:0000256" key="10">
    <source>
        <dbReference type="ARBA" id="ARBA00022617"/>
    </source>
</evidence>
<evidence type="ECO:0000256" key="1">
    <source>
        <dbReference type="ARBA" id="ARBA00001971"/>
    </source>
</evidence>
<protein>
    <recommendedName>
        <fullName evidence="5 17">Succinate dehydrogenase hydrophobic membrane anchor subunit</fullName>
    </recommendedName>
</protein>
<evidence type="ECO:0000313" key="20">
    <source>
        <dbReference type="Proteomes" id="UP001143362"/>
    </source>
</evidence>
<proteinExistence type="predicted"/>
<evidence type="ECO:0000256" key="13">
    <source>
        <dbReference type="ARBA" id="ARBA00022982"/>
    </source>
</evidence>
<evidence type="ECO:0000256" key="18">
    <source>
        <dbReference type="SAM" id="Phobius"/>
    </source>
</evidence>
<evidence type="ECO:0000256" key="15">
    <source>
        <dbReference type="ARBA" id="ARBA00023004"/>
    </source>
</evidence>
<feature type="transmembrane region" description="Helical" evidence="18">
    <location>
        <begin position="59"/>
        <end position="83"/>
    </location>
</feature>
<keyword evidence="11 18" id="KW-0812">Transmembrane</keyword>
<dbReference type="InterPro" id="IPR000701">
    <property type="entry name" value="SuccDH_FuR_B_TM-su"/>
</dbReference>
<comment type="cofactor">
    <cofactor evidence="1">
        <name>heme</name>
        <dbReference type="ChEBI" id="CHEBI:30413"/>
    </cofactor>
</comment>
<keyword evidence="9 17" id="KW-0816">Tricarboxylic acid cycle</keyword>
<dbReference type="EMBL" id="SHNN01000002">
    <property type="protein sequence ID" value="MCX2981481.1"/>
    <property type="molecule type" value="Genomic_DNA"/>
</dbReference>
<evidence type="ECO:0000256" key="17">
    <source>
        <dbReference type="PIRNR" id="PIRNR000169"/>
    </source>
</evidence>
<evidence type="ECO:0000256" key="5">
    <source>
        <dbReference type="ARBA" id="ARBA00019425"/>
    </source>
</evidence>
<evidence type="ECO:0000313" key="19">
    <source>
        <dbReference type="EMBL" id="MCX2981481.1"/>
    </source>
</evidence>
<dbReference type="InterPro" id="IPR014312">
    <property type="entry name" value="Succ_DH_anchor"/>
</dbReference>
<keyword evidence="12" id="KW-0479">Metal-binding</keyword>
<dbReference type="Pfam" id="PF01127">
    <property type="entry name" value="Sdh_cyt"/>
    <property type="match status" value="1"/>
</dbReference>